<comment type="caution">
    <text evidence="8">Lacks conserved residue(s) required for the propagation of feature annotation.</text>
</comment>
<evidence type="ECO:0000313" key="10">
    <source>
        <dbReference type="Proteomes" id="UP000267027"/>
    </source>
</evidence>
<dbReference type="AlphaFoldDB" id="A0A0R3PDS6"/>
<dbReference type="GO" id="GO:0016788">
    <property type="term" value="F:hydrolase activity, acting on ester bonds"/>
    <property type="evidence" value="ECO:0007669"/>
    <property type="project" value="TreeGrafter"/>
</dbReference>
<comment type="subcellular location">
    <subcellularLocation>
        <location evidence="1">Endomembrane system</location>
        <topology evidence="1">Multi-pass membrane protein</topology>
    </subcellularLocation>
    <subcellularLocation>
        <location evidence="8">Golgi apparatus membrane</location>
        <topology evidence="8">Multi-pass membrane protein</topology>
    </subcellularLocation>
</comment>
<dbReference type="GO" id="GO:0000139">
    <property type="term" value="C:Golgi membrane"/>
    <property type="evidence" value="ECO:0007669"/>
    <property type="project" value="UniProtKB-SubCell"/>
</dbReference>
<reference evidence="11" key="1">
    <citation type="submission" date="2017-02" db="UniProtKB">
        <authorList>
            <consortium name="WormBaseParasite"/>
        </authorList>
    </citation>
    <scope>IDENTIFICATION</scope>
</reference>
<feature type="transmembrane region" description="Helical" evidence="8">
    <location>
        <begin position="102"/>
        <end position="121"/>
    </location>
</feature>
<dbReference type="PANTHER" id="PTHR13148">
    <property type="entry name" value="PER1-RELATED"/>
    <property type="match status" value="1"/>
</dbReference>
<keyword evidence="4 8" id="KW-0812">Transmembrane</keyword>
<dbReference type="GO" id="GO:0005789">
    <property type="term" value="C:endoplasmic reticulum membrane"/>
    <property type="evidence" value="ECO:0007669"/>
    <property type="project" value="TreeGrafter"/>
</dbReference>
<dbReference type="WBParaSite" id="ACOC_0000213001-mRNA-1">
    <property type="protein sequence ID" value="ACOC_0000213001-mRNA-1"/>
    <property type="gene ID" value="ACOC_0000213001"/>
</dbReference>
<comment type="similarity">
    <text evidence="2 8">Belongs to the PGAP3 family.</text>
</comment>
<dbReference type="OrthoDB" id="419770at2759"/>
<feature type="transmembrane region" description="Helical" evidence="8">
    <location>
        <begin position="163"/>
        <end position="183"/>
    </location>
</feature>
<evidence type="ECO:0000256" key="4">
    <source>
        <dbReference type="ARBA" id="ARBA00022692"/>
    </source>
</evidence>
<name>A0A0R3PDS6_ANGCS</name>
<dbReference type="OMA" id="WNIWDIE"/>
<organism evidence="11">
    <name type="scientific">Angiostrongylus costaricensis</name>
    <name type="common">Nematode worm</name>
    <dbReference type="NCBI Taxonomy" id="334426"/>
    <lineage>
        <taxon>Eukaryota</taxon>
        <taxon>Metazoa</taxon>
        <taxon>Ecdysozoa</taxon>
        <taxon>Nematoda</taxon>
        <taxon>Chromadorea</taxon>
        <taxon>Rhabditida</taxon>
        <taxon>Rhabditina</taxon>
        <taxon>Rhabditomorpha</taxon>
        <taxon>Strongyloidea</taxon>
        <taxon>Metastrongylidae</taxon>
        <taxon>Angiostrongylus</taxon>
    </lineage>
</organism>
<evidence type="ECO:0000313" key="9">
    <source>
        <dbReference type="EMBL" id="VDM53716.1"/>
    </source>
</evidence>
<feature type="transmembrane region" description="Helical" evidence="8">
    <location>
        <begin position="203"/>
        <end position="227"/>
    </location>
</feature>
<keyword evidence="3 8" id="KW-0337">GPI-anchor biosynthesis</keyword>
<keyword evidence="8" id="KW-0333">Golgi apparatus</keyword>
<proteinExistence type="inferred from homology"/>
<comment type="function">
    <text evidence="8">Involved in the lipid remodeling steps of GPI-anchor maturation.</text>
</comment>
<feature type="transmembrane region" description="Helical" evidence="8">
    <location>
        <begin position="133"/>
        <end position="151"/>
    </location>
</feature>
<protein>
    <recommendedName>
        <fullName evidence="8">Post-GPI attachment to proteins factor 3</fullName>
    </recommendedName>
</protein>
<evidence type="ECO:0000256" key="3">
    <source>
        <dbReference type="ARBA" id="ARBA00022502"/>
    </source>
</evidence>
<evidence type="ECO:0000256" key="5">
    <source>
        <dbReference type="ARBA" id="ARBA00022729"/>
    </source>
</evidence>
<accession>A0A0R3PDS6</accession>
<evidence type="ECO:0000256" key="8">
    <source>
        <dbReference type="RuleBase" id="RU365066"/>
    </source>
</evidence>
<dbReference type="Pfam" id="PF04080">
    <property type="entry name" value="Per1"/>
    <property type="match status" value="1"/>
</dbReference>
<evidence type="ECO:0000256" key="6">
    <source>
        <dbReference type="ARBA" id="ARBA00022989"/>
    </source>
</evidence>
<evidence type="ECO:0000313" key="11">
    <source>
        <dbReference type="WBParaSite" id="ACOC_0000213001-mRNA-1"/>
    </source>
</evidence>
<keyword evidence="5" id="KW-0732">Signal</keyword>
<reference evidence="9 10" key="2">
    <citation type="submission" date="2018-11" db="EMBL/GenBank/DDBJ databases">
        <authorList>
            <consortium name="Pathogen Informatics"/>
        </authorList>
    </citation>
    <scope>NUCLEOTIDE SEQUENCE [LARGE SCALE GENOMIC DNA]</scope>
    <source>
        <strain evidence="9 10">Costa Rica</strain>
    </source>
</reference>
<evidence type="ECO:0000256" key="7">
    <source>
        <dbReference type="ARBA" id="ARBA00023136"/>
    </source>
</evidence>
<gene>
    <name evidence="9" type="ORF">ACOC_LOCUS2131</name>
</gene>
<evidence type="ECO:0000256" key="1">
    <source>
        <dbReference type="ARBA" id="ARBA00004127"/>
    </source>
</evidence>
<feature type="transmembrane region" description="Helical" evidence="8">
    <location>
        <begin position="239"/>
        <end position="263"/>
    </location>
</feature>
<keyword evidence="7 8" id="KW-0472">Membrane</keyword>
<dbReference type="GO" id="GO:0006506">
    <property type="term" value="P:GPI anchor biosynthetic process"/>
    <property type="evidence" value="ECO:0007669"/>
    <property type="project" value="UniProtKB-KW"/>
</dbReference>
<dbReference type="Proteomes" id="UP000267027">
    <property type="component" value="Unassembled WGS sequence"/>
</dbReference>
<dbReference type="EMBL" id="UYYA01000386">
    <property type="protein sequence ID" value="VDM53716.1"/>
    <property type="molecule type" value="Genomic_DNA"/>
</dbReference>
<keyword evidence="10" id="KW-1185">Reference proteome</keyword>
<evidence type="ECO:0000256" key="2">
    <source>
        <dbReference type="ARBA" id="ARBA00006387"/>
    </source>
</evidence>
<dbReference type="PANTHER" id="PTHR13148:SF0">
    <property type="entry name" value="POST-GPI ATTACHMENT TO PROTEINS FACTOR 3"/>
    <property type="match status" value="1"/>
</dbReference>
<keyword evidence="6 8" id="KW-1133">Transmembrane helix</keyword>
<dbReference type="STRING" id="334426.A0A0R3PDS6"/>
<dbReference type="InterPro" id="IPR007217">
    <property type="entry name" value="Per1-like"/>
</dbReference>
<sequence length="301" mass="35559">MDYLLFTTCLIDQVLSSVGDLSSHYRFCADECRLSYSCPGRFDSCAWCYGSCFRCRYYCMWESVDHFMKRDVLVPQFHGKWPFIAIDFSIFDSVNITIQEPASFVFSLLNFYSFLLFYRKLTFMEQLESHRMWAVYAVVGLLAWLCSAAYHANDCWFTEYLDYFSAFAFILCASYTSFCFLLGSLNLPSTSFWNVYQHFDYGYNMRCCIAVSLFTTAMYIVYISARWKRFRRFSRSDRILIVIIAWTNGSVIFETFDFAPIFWVFDAHSLFHAATIPLPLYLHSFLREHLSENEYRIVKSV</sequence>